<comment type="caution">
    <text evidence="5">The sequence shown here is derived from an EMBL/GenBank/DDBJ whole genome shotgun (WGS) entry which is preliminary data.</text>
</comment>
<evidence type="ECO:0000313" key="5">
    <source>
        <dbReference type="EMBL" id="MBA4541784.1"/>
    </source>
</evidence>
<feature type="domain" description="Solute-binding protein family 3/N-terminal" evidence="3">
    <location>
        <begin position="31"/>
        <end position="254"/>
    </location>
</feature>
<keyword evidence="6" id="KW-1185">Reference proteome</keyword>
<name>A0A7W2AHK0_9BACL</name>
<protein>
    <submittedName>
        <fullName evidence="5">Basic amino acid ABC transporter substrate-binding protein</fullName>
    </submittedName>
</protein>
<dbReference type="Proteomes" id="UP000530514">
    <property type="component" value="Unassembled WGS sequence"/>
</dbReference>
<evidence type="ECO:0000313" key="6">
    <source>
        <dbReference type="Proteomes" id="UP000530514"/>
    </source>
</evidence>
<organism evidence="5 6">
    <name type="scientific">Thermoactinomyces daqus</name>
    <dbReference type="NCBI Taxonomy" id="1329516"/>
    <lineage>
        <taxon>Bacteria</taxon>
        <taxon>Bacillati</taxon>
        <taxon>Bacillota</taxon>
        <taxon>Bacilli</taxon>
        <taxon>Bacillales</taxon>
        <taxon>Thermoactinomycetaceae</taxon>
        <taxon>Thermoactinomyces</taxon>
    </lineage>
</organism>
<dbReference type="PANTHER" id="PTHR35936:SF17">
    <property type="entry name" value="ARGININE-BINDING EXTRACELLULAR PROTEIN ARTP"/>
    <property type="match status" value="1"/>
</dbReference>
<dbReference type="PANTHER" id="PTHR35936">
    <property type="entry name" value="MEMBRANE-BOUND LYTIC MUREIN TRANSGLYCOSYLASE F"/>
    <property type="match status" value="1"/>
</dbReference>
<dbReference type="RefSeq" id="WP_033100355.1">
    <property type="nucleotide sequence ID" value="NZ_JACEIP010000003.1"/>
</dbReference>
<reference evidence="5 6" key="1">
    <citation type="submission" date="2020-07" db="EMBL/GenBank/DDBJ databases">
        <authorList>
            <person name="Feng H."/>
        </authorList>
    </citation>
    <scope>NUCLEOTIDE SEQUENCE [LARGE SCALE GENOMIC DNA]</scope>
    <source>
        <strain evidence="6">s-11</strain>
    </source>
</reference>
<dbReference type="SUPFAM" id="SSF53850">
    <property type="entry name" value="Periplasmic binding protein-like II"/>
    <property type="match status" value="1"/>
</dbReference>
<dbReference type="InterPro" id="IPR001638">
    <property type="entry name" value="Solute-binding_3/MltF_N"/>
</dbReference>
<dbReference type="PROSITE" id="PS51257">
    <property type="entry name" value="PROKAR_LIPOPROTEIN"/>
    <property type="match status" value="1"/>
</dbReference>
<feature type="signal peptide" evidence="2">
    <location>
        <begin position="1"/>
        <end position="20"/>
    </location>
</feature>
<gene>
    <name evidence="5" type="ORF">H1164_02560</name>
</gene>
<dbReference type="AlphaFoldDB" id="A0A7W2AHK0"/>
<feature type="chain" id="PRO_5039269281" evidence="2">
    <location>
        <begin position="21"/>
        <end position="257"/>
    </location>
</feature>
<dbReference type="CDD" id="cd13624">
    <property type="entry name" value="PBP2_Arg_Lys_His"/>
    <property type="match status" value="1"/>
</dbReference>
<evidence type="ECO:0000259" key="4">
    <source>
        <dbReference type="SMART" id="SM00079"/>
    </source>
</evidence>
<dbReference type="SMART" id="SM00079">
    <property type="entry name" value="PBPe"/>
    <property type="match status" value="1"/>
</dbReference>
<dbReference type="InterPro" id="IPR001320">
    <property type="entry name" value="Iontro_rcpt_C"/>
</dbReference>
<dbReference type="GO" id="GO:0015276">
    <property type="term" value="F:ligand-gated monoatomic ion channel activity"/>
    <property type="evidence" value="ECO:0007669"/>
    <property type="project" value="InterPro"/>
</dbReference>
<dbReference type="OrthoDB" id="9774451at2"/>
<proteinExistence type="predicted"/>
<dbReference type="Gene3D" id="3.40.190.10">
    <property type="entry name" value="Periplasmic binding protein-like II"/>
    <property type="match status" value="2"/>
</dbReference>
<sequence>MKKWLGMLLASVVAVSFVLTGCTNKNTDNSVIQIGTNAEFPPFEKLEGDGKITGFDADLIQAIAKEENLKINFKHYGWDQMLDGVSRGKLDAGMAAITITPDRKKKYDFSIPYFDAKQLILVPTSSHVSSLKQLNGKRIGVQTATTGEQVVQEMFGKTYSGLKGYDDIPSAVHDLELGRLDAVVVDNAVIMEYIKKLGQGKYKIVEDPSIKTEQYGIAVHKGNQALLQKLNDGLKKVKANGTYDKIYQKYFGTEPQQ</sequence>
<evidence type="ECO:0000256" key="2">
    <source>
        <dbReference type="SAM" id="SignalP"/>
    </source>
</evidence>
<feature type="domain" description="Ionotropic glutamate receptor C-terminal" evidence="4">
    <location>
        <begin position="31"/>
        <end position="253"/>
    </location>
</feature>
<evidence type="ECO:0000256" key="1">
    <source>
        <dbReference type="ARBA" id="ARBA00022729"/>
    </source>
</evidence>
<evidence type="ECO:0000259" key="3">
    <source>
        <dbReference type="SMART" id="SM00062"/>
    </source>
</evidence>
<dbReference type="SMART" id="SM00062">
    <property type="entry name" value="PBPb"/>
    <property type="match status" value="1"/>
</dbReference>
<dbReference type="Pfam" id="PF00497">
    <property type="entry name" value="SBP_bac_3"/>
    <property type="match status" value="1"/>
</dbReference>
<accession>A0A7W2AHK0</accession>
<dbReference type="EMBL" id="JACEIP010000003">
    <property type="protein sequence ID" value="MBA4541784.1"/>
    <property type="molecule type" value="Genomic_DNA"/>
</dbReference>
<keyword evidence="1 2" id="KW-0732">Signal</keyword>
<dbReference type="GO" id="GO:0016020">
    <property type="term" value="C:membrane"/>
    <property type="evidence" value="ECO:0007669"/>
    <property type="project" value="InterPro"/>
</dbReference>